<comment type="caution">
    <text evidence="2">The sequence shown here is derived from an EMBL/GenBank/DDBJ whole genome shotgun (WGS) entry which is preliminary data.</text>
</comment>
<accession>A0A432JI09</accession>
<feature type="region of interest" description="Disordered" evidence="1">
    <location>
        <begin position="16"/>
        <end position="43"/>
    </location>
</feature>
<dbReference type="AlphaFoldDB" id="A0A432JI09"/>
<name>A0A432JI09_9GAMM</name>
<proteinExistence type="predicted"/>
<protein>
    <submittedName>
        <fullName evidence="2">Uncharacterized protein</fullName>
    </submittedName>
</protein>
<evidence type="ECO:0000256" key="1">
    <source>
        <dbReference type="SAM" id="MobiDB-lite"/>
    </source>
</evidence>
<organism evidence="2">
    <name type="scientific">Billgrantia gudaonensis</name>
    <dbReference type="NCBI Taxonomy" id="376427"/>
    <lineage>
        <taxon>Bacteria</taxon>
        <taxon>Pseudomonadati</taxon>
        <taxon>Pseudomonadota</taxon>
        <taxon>Gammaproteobacteria</taxon>
        <taxon>Oceanospirillales</taxon>
        <taxon>Halomonadaceae</taxon>
        <taxon>Billgrantia</taxon>
    </lineage>
</organism>
<dbReference type="EMBL" id="RXHI01000029">
    <property type="protein sequence ID" value="RUA21939.1"/>
    <property type="molecule type" value="Genomic_DNA"/>
</dbReference>
<reference evidence="2" key="1">
    <citation type="submission" date="2018-12" db="EMBL/GenBank/DDBJ databases">
        <authorList>
            <person name="Jadhav K."/>
            <person name="Kushwaha B."/>
            <person name="Jadhav I."/>
        </authorList>
    </citation>
    <scope>NUCLEOTIDE SEQUENCE [LARGE SCALE GENOMIC DNA]</scope>
    <source>
        <strain evidence="2">SBS 10</strain>
    </source>
</reference>
<evidence type="ECO:0000313" key="2">
    <source>
        <dbReference type="EMBL" id="RUA21939.1"/>
    </source>
</evidence>
<sequence>MNNNQCQGFAVASSYHAAPHHQPPLQAAPPWRKRPYERHPRLSPASLPLRVDCQAPACPAPSDMSTLAGKPFRRIHAGFSTTVVEIFLMISPLASSVSGLRAIPATRCLLSAN</sequence>
<gene>
    <name evidence="2" type="ORF">DSL92_08770</name>
</gene>